<feature type="compositionally biased region" description="Basic and acidic residues" evidence="6">
    <location>
        <begin position="1140"/>
        <end position="1153"/>
    </location>
</feature>
<feature type="region of interest" description="Disordered" evidence="6">
    <location>
        <begin position="915"/>
        <end position="941"/>
    </location>
</feature>
<feature type="compositionally biased region" description="Acidic residues" evidence="6">
    <location>
        <begin position="1026"/>
        <end position="1040"/>
    </location>
</feature>
<dbReference type="InParanoid" id="A0A194X8Q4"/>
<feature type="compositionally biased region" description="Basic and acidic residues" evidence="6">
    <location>
        <begin position="55"/>
        <end position="64"/>
    </location>
</feature>
<feature type="compositionally biased region" description="Acidic residues" evidence="6">
    <location>
        <begin position="440"/>
        <end position="452"/>
    </location>
</feature>
<protein>
    <submittedName>
        <fullName evidence="10">Rad4-domain-containing protein</fullName>
    </submittedName>
</protein>
<dbReference type="AlphaFoldDB" id="A0A194X8Q4"/>
<comment type="similarity">
    <text evidence="2">Belongs to the XPC family.</text>
</comment>
<dbReference type="GO" id="GO:0003697">
    <property type="term" value="F:single-stranded DNA binding"/>
    <property type="evidence" value="ECO:0007669"/>
    <property type="project" value="TreeGrafter"/>
</dbReference>
<dbReference type="InterPro" id="IPR018325">
    <property type="entry name" value="Rad4/PNGase_transGLS-fold"/>
</dbReference>
<reference evidence="10 11" key="1">
    <citation type="submission" date="2015-10" db="EMBL/GenBank/DDBJ databases">
        <title>Full genome of DAOMC 229536 Phialocephala scopiformis, a fungal endophyte of spruce producing the potent anti-insectan compound rugulosin.</title>
        <authorList>
            <consortium name="DOE Joint Genome Institute"/>
            <person name="Walker A.K."/>
            <person name="Frasz S.L."/>
            <person name="Seifert K.A."/>
            <person name="Miller J.D."/>
            <person name="Mondo S.J."/>
            <person name="Labutti K."/>
            <person name="Lipzen A."/>
            <person name="Dockter R."/>
            <person name="Kennedy M."/>
            <person name="Grigoriev I.V."/>
            <person name="Spatafora J.W."/>
        </authorList>
    </citation>
    <scope>NUCLEOTIDE SEQUENCE [LARGE SCALE GENOMIC DNA]</scope>
    <source>
        <strain evidence="10 11">CBS 120377</strain>
    </source>
</reference>
<keyword evidence="3" id="KW-0227">DNA damage</keyword>
<feature type="domain" description="Rad4 beta-hairpin" evidence="9">
    <location>
        <begin position="801"/>
        <end position="875"/>
    </location>
</feature>
<accession>A0A194X8Q4</accession>
<feature type="compositionally biased region" description="Basic residues" evidence="6">
    <location>
        <begin position="419"/>
        <end position="433"/>
    </location>
</feature>
<feature type="compositionally biased region" description="Basic residues" evidence="6">
    <location>
        <begin position="1059"/>
        <end position="1070"/>
    </location>
</feature>
<dbReference type="OrthoDB" id="300780at2759"/>
<dbReference type="Gene3D" id="3.90.260.10">
    <property type="entry name" value="Transglutaminase-like"/>
    <property type="match status" value="1"/>
</dbReference>
<evidence type="ECO:0000256" key="2">
    <source>
        <dbReference type="ARBA" id="ARBA00009525"/>
    </source>
</evidence>
<dbReference type="STRING" id="149040.A0A194X8Q4"/>
<dbReference type="GO" id="GO:0003684">
    <property type="term" value="F:damaged DNA binding"/>
    <property type="evidence" value="ECO:0007669"/>
    <property type="project" value="InterPro"/>
</dbReference>
<dbReference type="InterPro" id="IPR018326">
    <property type="entry name" value="Rad4_beta-hairpin_dom1"/>
</dbReference>
<dbReference type="Proteomes" id="UP000070700">
    <property type="component" value="Unassembled WGS sequence"/>
</dbReference>
<evidence type="ECO:0000313" key="11">
    <source>
        <dbReference type="Proteomes" id="UP000070700"/>
    </source>
</evidence>
<evidence type="ECO:0000256" key="4">
    <source>
        <dbReference type="ARBA" id="ARBA00023204"/>
    </source>
</evidence>
<feature type="compositionally biased region" description="Basic and acidic residues" evidence="6">
    <location>
        <begin position="213"/>
        <end position="224"/>
    </location>
</feature>
<keyword evidence="5" id="KW-0539">Nucleus</keyword>
<evidence type="ECO:0000256" key="5">
    <source>
        <dbReference type="ARBA" id="ARBA00023242"/>
    </source>
</evidence>
<feature type="domain" description="Rad4 beta-hairpin" evidence="7">
    <location>
        <begin position="670"/>
        <end position="729"/>
    </location>
</feature>
<dbReference type="GO" id="GO:0005737">
    <property type="term" value="C:cytoplasm"/>
    <property type="evidence" value="ECO:0007669"/>
    <property type="project" value="TreeGrafter"/>
</dbReference>
<dbReference type="Pfam" id="PF10405">
    <property type="entry name" value="BHD_3"/>
    <property type="match status" value="1"/>
</dbReference>
<feature type="region of interest" description="Disordered" evidence="6">
    <location>
        <begin position="213"/>
        <end position="266"/>
    </location>
</feature>
<dbReference type="RefSeq" id="XP_018070849.1">
    <property type="nucleotide sequence ID" value="XM_018215088.1"/>
</dbReference>
<dbReference type="KEGG" id="psco:LY89DRAFT_685449"/>
<dbReference type="InterPro" id="IPR018328">
    <property type="entry name" value="Rad4_beta-hairpin_dom3"/>
</dbReference>
<feature type="compositionally biased region" description="Acidic residues" evidence="6">
    <location>
        <begin position="71"/>
        <end position="87"/>
    </location>
</feature>
<dbReference type="GO" id="GO:0000111">
    <property type="term" value="C:nucleotide-excision repair factor 2 complex"/>
    <property type="evidence" value="ECO:0007669"/>
    <property type="project" value="TreeGrafter"/>
</dbReference>
<dbReference type="Pfam" id="PF03835">
    <property type="entry name" value="Rad4"/>
    <property type="match status" value="1"/>
</dbReference>
<dbReference type="InterPro" id="IPR036985">
    <property type="entry name" value="Transglutaminase-like_sf"/>
</dbReference>
<dbReference type="Gene3D" id="2.20.20.110">
    <property type="entry name" value="Rad4, beta-hairpin domain BHD1"/>
    <property type="match status" value="1"/>
</dbReference>
<evidence type="ECO:0000259" key="7">
    <source>
        <dbReference type="SMART" id="SM01030"/>
    </source>
</evidence>
<dbReference type="SMART" id="SM01032">
    <property type="entry name" value="BHD_3"/>
    <property type="match status" value="1"/>
</dbReference>
<dbReference type="PANTHER" id="PTHR12135">
    <property type="entry name" value="DNA REPAIR PROTEIN XP-C / RAD4"/>
    <property type="match status" value="1"/>
</dbReference>
<feature type="compositionally biased region" description="Acidic residues" evidence="6">
    <location>
        <begin position="396"/>
        <end position="409"/>
    </location>
</feature>
<evidence type="ECO:0000256" key="1">
    <source>
        <dbReference type="ARBA" id="ARBA00004123"/>
    </source>
</evidence>
<feature type="compositionally biased region" description="Polar residues" evidence="6">
    <location>
        <begin position="1001"/>
        <end position="1016"/>
    </location>
</feature>
<dbReference type="GeneID" id="28824814"/>
<evidence type="ECO:0000259" key="9">
    <source>
        <dbReference type="SMART" id="SM01032"/>
    </source>
</evidence>
<dbReference type="SMART" id="SM01031">
    <property type="entry name" value="BHD_2"/>
    <property type="match status" value="1"/>
</dbReference>
<feature type="compositionally biased region" description="Acidic residues" evidence="6">
    <location>
        <begin position="1089"/>
        <end position="1107"/>
    </location>
</feature>
<feature type="region of interest" description="Disordered" evidence="6">
    <location>
        <begin position="982"/>
        <end position="1161"/>
    </location>
</feature>
<dbReference type="InterPro" id="IPR038765">
    <property type="entry name" value="Papain-like_cys_pep_sf"/>
</dbReference>
<keyword evidence="4" id="KW-0234">DNA repair</keyword>
<dbReference type="GO" id="GO:0006289">
    <property type="term" value="P:nucleotide-excision repair"/>
    <property type="evidence" value="ECO:0007669"/>
    <property type="project" value="InterPro"/>
</dbReference>
<dbReference type="InterPro" id="IPR018327">
    <property type="entry name" value="BHD_2"/>
</dbReference>
<evidence type="ECO:0000259" key="8">
    <source>
        <dbReference type="SMART" id="SM01031"/>
    </source>
</evidence>
<name>A0A194X8Q4_MOLSC</name>
<keyword evidence="11" id="KW-1185">Reference proteome</keyword>
<dbReference type="FunFam" id="3.30.70.2460:FF:000001">
    <property type="entry name" value="DNA repair protein Rad4 family"/>
    <property type="match status" value="1"/>
</dbReference>
<dbReference type="Pfam" id="PF10403">
    <property type="entry name" value="BHD_1"/>
    <property type="match status" value="1"/>
</dbReference>
<feature type="region of interest" description="Disordered" evidence="6">
    <location>
        <begin position="1"/>
        <end position="108"/>
    </location>
</feature>
<feature type="region of interest" description="Disordered" evidence="6">
    <location>
        <begin position="374"/>
        <end position="501"/>
    </location>
</feature>
<feature type="compositionally biased region" description="Acidic residues" evidence="6">
    <location>
        <begin position="99"/>
        <end position="108"/>
    </location>
</feature>
<dbReference type="GO" id="GO:0006298">
    <property type="term" value="P:mismatch repair"/>
    <property type="evidence" value="ECO:0007669"/>
    <property type="project" value="TreeGrafter"/>
</dbReference>
<evidence type="ECO:0000256" key="3">
    <source>
        <dbReference type="ARBA" id="ARBA00022763"/>
    </source>
</evidence>
<sequence>MPPFLPRKRLRSPTPEPGPSRPAPAKSKGKGKAVTTTPRKPTLFDDLDAGTGTRRSAEHGKAMLEKLAATSDDESSLSSLSDEEFEDVPNAKRQKISAAEEDDDEDEDIEFEDVDTNVAPGASANISTGDLELTLTKDTRISITNPFGTKKGPSKIERGIRVDTHKMHVQFLMWHNAVRNGWCCDKEVQEILVKQLPKTLLEAVEKWKRDSGLEVKEDREDGIPKGKGKGKGKTKDTKTTKGEQANSRRQSDWAASARPTAEGQVNMSAGDPLFNLLEKLRRYWKSQFRITAPGLRKLGYMSLQRLDKASKTFKENYDPERHGERIRNIKEFRACAQIMEGSRDVGAQLFTALLRVLGLETRLVASLQPAGFGWSASEEASKSNPRRLKKSNAADDSSDEETSAEEEEVQPLPQPISKPAKKAKAPTKSKAKTIPKPLDLDEEASFVEEEEAPVPKSVRKGKTAGKSASKPSRRTSRGNGLKNAPIDLSDSEAAVDEEDDDSVIDITPAKQVRATSLSYDKDLPFPHYWSEVLSPVTNTYTPVDAVVLHLVGTGRETIEKFETRGVAADKGKQVTAYIIGHSSDGTAKDVTTRYLKKHVWPGRTKGYRYPAEKIAIRNRHGKIKRYEEYDWFKTVMSSYVRGTRKCPRTDIDDYEEATDLKRVKPEKKEVEEGKETLQYYKSSPEFVLERHFKREEALVPTAKHVKMFTIKGKGEVTTDEKVYLRKDVVNCKSIETWHKEGRAPKDGEEPLKRVPYRAATTNRRRELAEAENASGEKVLQGLYSWDQTDWIIPPPIENGIIPKNNFGNIDLYVDSMLPEGAVHLPMRGTVKICKRLGIDYAEAVTGFEFGHRMAVPVITGVVVAEEHYETMMDEWHKDEAERVRKEDEKRRKAALGLWRKMLMGLRIIERFKEERGDGDDDTDVLNPFANKKKRTEDAEAEAQKKIMDQRDEEMAGGFLPEGFETEEPEERHPSFFPVVQEHDDEEEEGGGFVVEGHDEPSTTGNAQAYATPQSLEPITKNGVADASEEDVEMQDPESEVEAPAPKKRGRPPGSSAAKPKAKTPAKRVPKPKTPTSKKASKSKSRIQDSEQDDDDESTLSDLDSEIEEPPKKTPAKRASGRQARTTVDSLRKTLKRGAARKSETALRSHYFEHSDEEMDDE</sequence>
<dbReference type="SMART" id="SM01030">
    <property type="entry name" value="BHD_1"/>
    <property type="match status" value="1"/>
</dbReference>
<dbReference type="GO" id="GO:0071942">
    <property type="term" value="C:XPC complex"/>
    <property type="evidence" value="ECO:0007669"/>
    <property type="project" value="TreeGrafter"/>
</dbReference>
<dbReference type="SUPFAM" id="SSF54001">
    <property type="entry name" value="Cysteine proteinases"/>
    <property type="match status" value="1"/>
</dbReference>
<dbReference type="Gene3D" id="3.30.70.2460">
    <property type="entry name" value="Rad4, beta-hairpin domain BHD3"/>
    <property type="match status" value="1"/>
</dbReference>
<organism evidence="10 11">
    <name type="scientific">Mollisia scopiformis</name>
    <name type="common">Conifer needle endophyte fungus</name>
    <name type="synonym">Phialocephala scopiformis</name>
    <dbReference type="NCBI Taxonomy" id="149040"/>
    <lineage>
        <taxon>Eukaryota</taxon>
        <taxon>Fungi</taxon>
        <taxon>Dikarya</taxon>
        <taxon>Ascomycota</taxon>
        <taxon>Pezizomycotina</taxon>
        <taxon>Leotiomycetes</taxon>
        <taxon>Helotiales</taxon>
        <taxon>Mollisiaceae</taxon>
        <taxon>Mollisia</taxon>
    </lineage>
</organism>
<dbReference type="EMBL" id="KQ947416">
    <property type="protein sequence ID" value="KUJ16494.1"/>
    <property type="molecule type" value="Genomic_DNA"/>
</dbReference>
<dbReference type="PANTHER" id="PTHR12135:SF2">
    <property type="entry name" value="DNA REPAIR PROTEIN RAD34"/>
    <property type="match status" value="1"/>
</dbReference>
<dbReference type="InterPro" id="IPR004583">
    <property type="entry name" value="DNA_repair_Rad4"/>
</dbReference>
<feature type="domain" description="Rad4 beta-hairpin" evidence="8">
    <location>
        <begin position="731"/>
        <end position="794"/>
    </location>
</feature>
<comment type="subcellular location">
    <subcellularLocation>
        <location evidence="1">Nucleus</location>
    </subcellularLocation>
</comment>
<dbReference type="InterPro" id="IPR042488">
    <property type="entry name" value="Rad4_BHD3_sf"/>
</dbReference>
<evidence type="ECO:0000313" key="10">
    <source>
        <dbReference type="EMBL" id="KUJ16494.1"/>
    </source>
</evidence>
<proteinExistence type="inferred from homology"/>
<gene>
    <name evidence="10" type="ORF">LY89DRAFT_685449</name>
</gene>
<dbReference type="Pfam" id="PF10404">
    <property type="entry name" value="BHD_2"/>
    <property type="match status" value="1"/>
</dbReference>
<evidence type="ECO:0000256" key="6">
    <source>
        <dbReference type="SAM" id="MobiDB-lite"/>
    </source>
</evidence>
<feature type="compositionally biased region" description="Basic residues" evidence="6">
    <location>
        <begin position="1"/>
        <end position="11"/>
    </location>
</feature>
<feature type="compositionally biased region" description="Acidic residues" evidence="6">
    <location>
        <begin position="489"/>
        <end position="501"/>
    </location>
</feature>